<comment type="caution">
    <text evidence="6">The sequence shown here is derived from an EMBL/GenBank/DDBJ whole genome shotgun (WGS) entry which is preliminary data.</text>
</comment>
<dbReference type="Pfam" id="PF04500">
    <property type="entry name" value="FLYWCH"/>
    <property type="match status" value="1"/>
</dbReference>
<dbReference type="Proteomes" id="UP000276133">
    <property type="component" value="Unassembled WGS sequence"/>
</dbReference>
<dbReference type="AlphaFoldDB" id="A0A3M7PRD7"/>
<proteinExistence type="predicted"/>
<evidence type="ECO:0000256" key="1">
    <source>
        <dbReference type="ARBA" id="ARBA00022723"/>
    </source>
</evidence>
<keyword evidence="1" id="KW-0479">Metal-binding</keyword>
<evidence type="ECO:0000313" key="6">
    <source>
        <dbReference type="EMBL" id="RNA01584.1"/>
    </source>
</evidence>
<evidence type="ECO:0000256" key="4">
    <source>
        <dbReference type="SAM" id="MobiDB-lite"/>
    </source>
</evidence>
<evidence type="ECO:0000259" key="5">
    <source>
        <dbReference type="Pfam" id="PF04500"/>
    </source>
</evidence>
<evidence type="ECO:0000313" key="7">
    <source>
        <dbReference type="Proteomes" id="UP000276133"/>
    </source>
</evidence>
<dbReference type="GO" id="GO:0008270">
    <property type="term" value="F:zinc ion binding"/>
    <property type="evidence" value="ECO:0007669"/>
    <property type="project" value="UniProtKB-KW"/>
</dbReference>
<accession>A0A3M7PRD7</accession>
<name>A0A3M7PRD7_BRAPC</name>
<sequence>MEKGFKKLNLNEETNSSPIRLRSRKIPRDLKPGTVSSGKSGSNNLCSVAGSVNLCSVAVNDNLCNVAVNDNLCSVAGSENLCSVAGSENNKLVITKTSRNNSKIIYDNNEFVIEKQYYEKIYWRCAVKEPVQCKARFHTNLNFEMTKIKNPYHFHQDINPQKIQADLVSVEVKDRAEKSQEKPRTIITDSLLKVPEQHLVECCIEQIRSGAVFLKDPREIKKDDQIKNLNFYVIFFLYYNMRNKGRLSEKVGASSVHRNPERGQLNMPTAFLDGFIYLWCELRTKRNVETEA</sequence>
<keyword evidence="7" id="KW-1185">Reference proteome</keyword>
<protein>
    <recommendedName>
        <fullName evidence="5">FLYWCH-type domain-containing protein</fullName>
    </recommendedName>
</protein>
<keyword evidence="2" id="KW-0863">Zinc-finger</keyword>
<dbReference type="OrthoDB" id="167578at2759"/>
<reference evidence="6 7" key="1">
    <citation type="journal article" date="2018" name="Sci. Rep.">
        <title>Genomic signatures of local adaptation to the degree of environmental predictability in rotifers.</title>
        <authorList>
            <person name="Franch-Gras L."/>
            <person name="Hahn C."/>
            <person name="Garcia-Roger E.M."/>
            <person name="Carmona M.J."/>
            <person name="Serra M."/>
            <person name="Gomez A."/>
        </authorList>
    </citation>
    <scope>NUCLEOTIDE SEQUENCE [LARGE SCALE GENOMIC DNA]</scope>
    <source>
        <strain evidence="6">HYR1</strain>
    </source>
</reference>
<evidence type="ECO:0000256" key="2">
    <source>
        <dbReference type="ARBA" id="ARBA00022771"/>
    </source>
</evidence>
<dbReference type="EMBL" id="REGN01009250">
    <property type="protein sequence ID" value="RNA01584.1"/>
    <property type="molecule type" value="Genomic_DNA"/>
</dbReference>
<evidence type="ECO:0000256" key="3">
    <source>
        <dbReference type="ARBA" id="ARBA00022833"/>
    </source>
</evidence>
<feature type="domain" description="FLYWCH-type" evidence="5">
    <location>
        <begin position="95"/>
        <end position="155"/>
    </location>
</feature>
<gene>
    <name evidence="6" type="ORF">BpHYR1_028687</name>
</gene>
<dbReference type="Gene3D" id="2.20.25.240">
    <property type="match status" value="1"/>
</dbReference>
<feature type="region of interest" description="Disordered" evidence="4">
    <location>
        <begin position="14"/>
        <end position="40"/>
    </location>
</feature>
<keyword evidence="3" id="KW-0862">Zinc</keyword>
<dbReference type="InterPro" id="IPR007588">
    <property type="entry name" value="Znf_FLYWCH"/>
</dbReference>
<organism evidence="6 7">
    <name type="scientific">Brachionus plicatilis</name>
    <name type="common">Marine rotifer</name>
    <name type="synonym">Brachionus muelleri</name>
    <dbReference type="NCBI Taxonomy" id="10195"/>
    <lineage>
        <taxon>Eukaryota</taxon>
        <taxon>Metazoa</taxon>
        <taxon>Spiralia</taxon>
        <taxon>Gnathifera</taxon>
        <taxon>Rotifera</taxon>
        <taxon>Eurotatoria</taxon>
        <taxon>Monogononta</taxon>
        <taxon>Pseudotrocha</taxon>
        <taxon>Ploima</taxon>
        <taxon>Brachionidae</taxon>
        <taxon>Brachionus</taxon>
    </lineage>
</organism>